<feature type="non-terminal residue" evidence="3">
    <location>
        <position position="1"/>
    </location>
</feature>
<evidence type="ECO:0000256" key="1">
    <source>
        <dbReference type="SAM" id="MobiDB-lite"/>
    </source>
</evidence>
<sequence>RPMVPPRERPGHLPHYNIKCLYLPAGPKTSTGGIGLQMDQGHYSHQHWRPSRLWAFVVAAVVVLAVGMCYWRFDDDRKTNTILCDSSLYSLTVSLNIDEVQALVQRNTILNISTRDETDGLIRIARSDGERYDERPNFEPSQGENGS</sequence>
<dbReference type="EMBL" id="GEBQ01007400">
    <property type="protein sequence ID" value="JAT32577.1"/>
    <property type="molecule type" value="Transcribed_RNA"/>
</dbReference>
<gene>
    <name evidence="3" type="ORF">g.7987</name>
</gene>
<dbReference type="AlphaFoldDB" id="A0A1B6M9I0"/>
<reference evidence="3" key="1">
    <citation type="submission" date="2015-11" db="EMBL/GenBank/DDBJ databases">
        <title>De novo transcriptome assembly of four potential Pierce s Disease insect vectors from Arizona vineyards.</title>
        <authorList>
            <person name="Tassone E.E."/>
        </authorList>
    </citation>
    <scope>NUCLEOTIDE SEQUENCE</scope>
</reference>
<name>A0A1B6M9I0_9HEMI</name>
<feature type="transmembrane region" description="Helical" evidence="2">
    <location>
        <begin position="53"/>
        <end position="73"/>
    </location>
</feature>
<proteinExistence type="predicted"/>
<evidence type="ECO:0000256" key="2">
    <source>
        <dbReference type="SAM" id="Phobius"/>
    </source>
</evidence>
<evidence type="ECO:0000313" key="3">
    <source>
        <dbReference type="EMBL" id="JAT32577.1"/>
    </source>
</evidence>
<keyword evidence="2" id="KW-0472">Membrane</keyword>
<keyword evidence="2" id="KW-0812">Transmembrane</keyword>
<keyword evidence="2" id="KW-1133">Transmembrane helix</keyword>
<protein>
    <submittedName>
        <fullName evidence="3">Uncharacterized protein</fullName>
    </submittedName>
</protein>
<feature type="compositionally biased region" description="Basic and acidic residues" evidence="1">
    <location>
        <begin position="127"/>
        <end position="137"/>
    </location>
</feature>
<accession>A0A1B6M9I0</accession>
<organism evidence="3">
    <name type="scientific">Graphocephala atropunctata</name>
    <dbReference type="NCBI Taxonomy" id="36148"/>
    <lineage>
        <taxon>Eukaryota</taxon>
        <taxon>Metazoa</taxon>
        <taxon>Ecdysozoa</taxon>
        <taxon>Arthropoda</taxon>
        <taxon>Hexapoda</taxon>
        <taxon>Insecta</taxon>
        <taxon>Pterygota</taxon>
        <taxon>Neoptera</taxon>
        <taxon>Paraneoptera</taxon>
        <taxon>Hemiptera</taxon>
        <taxon>Auchenorrhyncha</taxon>
        <taxon>Membracoidea</taxon>
        <taxon>Cicadellidae</taxon>
        <taxon>Cicadellinae</taxon>
        <taxon>Cicadellini</taxon>
        <taxon>Graphocephala</taxon>
    </lineage>
</organism>
<feature type="region of interest" description="Disordered" evidence="1">
    <location>
        <begin position="127"/>
        <end position="147"/>
    </location>
</feature>
<feature type="non-terminal residue" evidence="3">
    <location>
        <position position="147"/>
    </location>
</feature>